<name>A0A0H5QZQ5_9EUKA</name>
<protein>
    <recommendedName>
        <fullName evidence="2">DDE Tnp4 domain-containing protein</fullName>
    </recommendedName>
</protein>
<sequence length="142" mass="16195">MSHKFKHAGLRYEVGVALGSSKIIHVAGGVPCGTWPDIRLARQCLVPKLLHFFTPIDNPSNAFDRRVNRCLKLIQARHETVNKRLKDFLILNGRFRHSRTQHAEVFFACAILTQCKLAEDPQPDVRQQSRIFPLPMSKIIAK</sequence>
<evidence type="ECO:0008006" key="2">
    <source>
        <dbReference type="Google" id="ProtNLM"/>
    </source>
</evidence>
<dbReference type="EMBL" id="HACM01006752">
    <property type="protein sequence ID" value="CRZ07194.1"/>
    <property type="molecule type" value="Transcribed_RNA"/>
</dbReference>
<evidence type="ECO:0000313" key="1">
    <source>
        <dbReference type="EMBL" id="CRZ07191.1"/>
    </source>
</evidence>
<dbReference type="EMBL" id="HACM01006749">
    <property type="protein sequence ID" value="CRZ07191.1"/>
    <property type="molecule type" value="Transcribed_RNA"/>
</dbReference>
<dbReference type="AlphaFoldDB" id="A0A0H5QZQ5"/>
<reference evidence="1" key="1">
    <citation type="submission" date="2015-04" db="EMBL/GenBank/DDBJ databases">
        <title>The genome sequence of the plant pathogenic Rhizarian Plasmodiophora brassicae reveals insights in its biotrophic life cycle and the origin of chitin synthesis.</title>
        <authorList>
            <person name="Schwelm A."/>
            <person name="Fogelqvist J."/>
            <person name="Knaust A."/>
            <person name="Julke S."/>
            <person name="Lilja T."/>
            <person name="Dhandapani V."/>
            <person name="Bonilla-Rosso G."/>
            <person name="Karlsson M."/>
            <person name="Shevchenko A."/>
            <person name="Choi S.R."/>
            <person name="Kim H.G."/>
            <person name="Park J.Y."/>
            <person name="Lim Y.P."/>
            <person name="Ludwig-Muller J."/>
            <person name="Dixelius C."/>
        </authorList>
    </citation>
    <scope>NUCLEOTIDE SEQUENCE</scope>
    <source>
        <tissue evidence="1">Potato root galls</tissue>
    </source>
</reference>
<feature type="non-terminal residue" evidence="1">
    <location>
        <position position="142"/>
    </location>
</feature>
<proteinExistence type="predicted"/>
<accession>A0A0H5QZQ5</accession>
<organism evidence="1">
    <name type="scientific">Spongospora subterranea</name>
    <dbReference type="NCBI Taxonomy" id="70186"/>
    <lineage>
        <taxon>Eukaryota</taxon>
        <taxon>Sar</taxon>
        <taxon>Rhizaria</taxon>
        <taxon>Endomyxa</taxon>
        <taxon>Phytomyxea</taxon>
        <taxon>Plasmodiophorida</taxon>
        <taxon>Plasmodiophoridae</taxon>
        <taxon>Spongospora</taxon>
    </lineage>
</organism>